<dbReference type="EMBL" id="JQBR01000005">
    <property type="protein sequence ID" value="KRN66211.1"/>
    <property type="molecule type" value="Genomic_DNA"/>
</dbReference>
<reference evidence="2 3" key="1">
    <citation type="journal article" date="2015" name="Genome Announc.">
        <title>Expanding the biotechnology potential of lactobacilli through comparative genomics of 213 strains and associated genera.</title>
        <authorList>
            <person name="Sun Z."/>
            <person name="Harris H.M."/>
            <person name="McCann A."/>
            <person name="Guo C."/>
            <person name="Argimon S."/>
            <person name="Zhang W."/>
            <person name="Yang X."/>
            <person name="Jeffery I.B."/>
            <person name="Cooney J.C."/>
            <person name="Kagawa T.F."/>
            <person name="Liu W."/>
            <person name="Song Y."/>
            <person name="Salvetti E."/>
            <person name="Wrobel A."/>
            <person name="Rasinkangas P."/>
            <person name="Parkhill J."/>
            <person name="Rea M.C."/>
            <person name="O'Sullivan O."/>
            <person name="Ritari J."/>
            <person name="Douillard F.P."/>
            <person name="Paul Ross R."/>
            <person name="Yang R."/>
            <person name="Briner A.E."/>
            <person name="Felis G.E."/>
            <person name="de Vos W.M."/>
            <person name="Barrangou R."/>
            <person name="Klaenhammer T.R."/>
            <person name="Caufield P.W."/>
            <person name="Cui Y."/>
            <person name="Zhang H."/>
            <person name="O'Toole P.W."/>
        </authorList>
    </citation>
    <scope>NUCLEOTIDE SEQUENCE [LARGE SCALE GENOMIC DNA]</scope>
    <source>
        <strain evidence="2 3">DSM 17757</strain>
    </source>
</reference>
<dbReference type="AlphaFoldDB" id="A0A0R2IM83"/>
<organism evidence="2 3">
    <name type="scientific">Pediococcus cellicola</name>
    <dbReference type="NCBI Taxonomy" id="319652"/>
    <lineage>
        <taxon>Bacteria</taxon>
        <taxon>Bacillati</taxon>
        <taxon>Bacillota</taxon>
        <taxon>Bacilli</taxon>
        <taxon>Lactobacillales</taxon>
        <taxon>Lactobacillaceae</taxon>
        <taxon>Pediococcus</taxon>
    </lineage>
</organism>
<evidence type="ECO:0000313" key="2">
    <source>
        <dbReference type="EMBL" id="KRN66211.1"/>
    </source>
</evidence>
<feature type="transmembrane region" description="Helical" evidence="1">
    <location>
        <begin position="135"/>
        <end position="161"/>
    </location>
</feature>
<dbReference type="Proteomes" id="UP000051568">
    <property type="component" value="Unassembled WGS sequence"/>
</dbReference>
<keyword evidence="1" id="KW-1133">Transmembrane helix</keyword>
<accession>A0A0R2IM83</accession>
<keyword evidence="1" id="KW-0812">Transmembrane</keyword>
<keyword evidence="1" id="KW-0472">Membrane</keyword>
<feature type="transmembrane region" description="Helical" evidence="1">
    <location>
        <begin position="196"/>
        <end position="216"/>
    </location>
</feature>
<evidence type="ECO:0000256" key="1">
    <source>
        <dbReference type="SAM" id="Phobius"/>
    </source>
</evidence>
<evidence type="ECO:0000313" key="3">
    <source>
        <dbReference type="Proteomes" id="UP000051568"/>
    </source>
</evidence>
<feature type="transmembrane region" description="Helical" evidence="1">
    <location>
        <begin position="99"/>
        <end position="123"/>
    </location>
</feature>
<sequence>MKAELDLLYDQLLVRNLKTKICLIILQIGLLYEYCQESSFNSAENIFNTFPAMTSNFIFQNLNWILYYLVPLFAMIPVFKEFLLKQNVFVWIRKSNSRLPVVLVGGLILASSILYNLYFWVVVWILKIKTISVLFIFRLGLATILSLMGITILILVLTMLLRGIVGELLTVVLFLIVLALKTNWAILITTTLNLKFVSGILVIWLVILVELLNLAYRKTELL</sequence>
<protein>
    <submittedName>
        <fullName evidence="2">Uncharacterized protein</fullName>
    </submittedName>
</protein>
<dbReference type="PATRIC" id="fig|319652.3.peg.1477"/>
<proteinExistence type="predicted"/>
<dbReference type="STRING" id="319652.IV80_GL001459"/>
<gene>
    <name evidence="2" type="ORF">IV80_GL001459</name>
</gene>
<feature type="transmembrane region" description="Helical" evidence="1">
    <location>
        <begin position="168"/>
        <end position="190"/>
    </location>
</feature>
<dbReference type="RefSeq" id="WP_057750875.1">
    <property type="nucleotide sequence ID" value="NZ_BJVH01000005.1"/>
</dbReference>
<name>A0A0R2IM83_9LACO</name>
<comment type="caution">
    <text evidence="2">The sequence shown here is derived from an EMBL/GenBank/DDBJ whole genome shotgun (WGS) entry which is preliminary data.</text>
</comment>
<keyword evidence="3" id="KW-1185">Reference proteome</keyword>
<feature type="transmembrane region" description="Helical" evidence="1">
    <location>
        <begin position="57"/>
        <end position="79"/>
    </location>
</feature>
<dbReference type="OrthoDB" id="9961217at2"/>